<dbReference type="EMBL" id="PHUJ01000002">
    <property type="protein sequence ID" value="PKB41277.1"/>
    <property type="molecule type" value="Genomic_DNA"/>
</dbReference>
<dbReference type="InterPro" id="IPR013249">
    <property type="entry name" value="RNA_pol_sigma70_r4_t2"/>
</dbReference>
<dbReference type="InterPro" id="IPR007627">
    <property type="entry name" value="RNA_pol_sigma70_r2"/>
</dbReference>
<protein>
    <submittedName>
        <fullName evidence="8">RNA polymerase sigma-70 factor (ECF subfamily)</fullName>
    </submittedName>
</protein>
<dbReference type="InterPro" id="IPR039425">
    <property type="entry name" value="RNA_pol_sigma-70-like"/>
</dbReference>
<dbReference type="AlphaFoldDB" id="A0AA44UV23"/>
<reference evidence="8 9" key="1">
    <citation type="submission" date="2017-11" db="EMBL/GenBank/DDBJ databases">
        <title>Sequencing the genomes of 1000 actinobacteria strains.</title>
        <authorList>
            <person name="Klenk H.-P."/>
        </authorList>
    </citation>
    <scope>NUCLEOTIDE SEQUENCE [LARGE SCALE GENOMIC DNA]</scope>
    <source>
        <strain evidence="8 9">DSM 44104</strain>
    </source>
</reference>
<dbReference type="GO" id="GO:0006352">
    <property type="term" value="P:DNA-templated transcription initiation"/>
    <property type="evidence" value="ECO:0007669"/>
    <property type="project" value="InterPro"/>
</dbReference>
<sequence>MTDTSTAEAAGPSRTPGARDDALDPLSDAGLLRAHLDGDPQSFNELIRRHRTLLRIVALRVLENHHDADDAVQDGLLRAFRSADTYAGRSSVGAWLRTIIENTARTAARTRQRDQRRVTDISTSRLADTEQVGADPADVVTDRALIAMALAQIPTPWRRTFELIKVNGLSYAETAEVLGVPIGTVRSRINRANAARAQLRAKEREARGNLLDSSASLLY</sequence>
<organism evidence="8 9">
    <name type="scientific">Pseudonocardia alni</name>
    <name type="common">Amycolata alni</name>
    <dbReference type="NCBI Taxonomy" id="33907"/>
    <lineage>
        <taxon>Bacteria</taxon>
        <taxon>Bacillati</taxon>
        <taxon>Actinomycetota</taxon>
        <taxon>Actinomycetes</taxon>
        <taxon>Pseudonocardiales</taxon>
        <taxon>Pseudonocardiaceae</taxon>
        <taxon>Pseudonocardia</taxon>
    </lineage>
</organism>
<keyword evidence="4" id="KW-0804">Transcription</keyword>
<dbReference type="Pfam" id="PF08281">
    <property type="entry name" value="Sigma70_r4_2"/>
    <property type="match status" value="1"/>
</dbReference>
<feature type="domain" description="RNA polymerase sigma-70 region 2" evidence="6">
    <location>
        <begin position="46"/>
        <end position="113"/>
    </location>
</feature>
<dbReference type="GO" id="GO:0016987">
    <property type="term" value="F:sigma factor activity"/>
    <property type="evidence" value="ECO:0007669"/>
    <property type="project" value="UniProtKB-KW"/>
</dbReference>
<feature type="domain" description="RNA polymerase sigma factor 70 region 4 type 2" evidence="7">
    <location>
        <begin position="145"/>
        <end position="192"/>
    </location>
</feature>
<gene>
    <name evidence="8" type="ORF">ATL51_0239</name>
</gene>
<evidence type="ECO:0000256" key="3">
    <source>
        <dbReference type="ARBA" id="ARBA00023082"/>
    </source>
</evidence>
<evidence type="ECO:0000256" key="2">
    <source>
        <dbReference type="ARBA" id="ARBA00023015"/>
    </source>
</evidence>
<evidence type="ECO:0000259" key="7">
    <source>
        <dbReference type="Pfam" id="PF08281"/>
    </source>
</evidence>
<dbReference type="PANTHER" id="PTHR43133">
    <property type="entry name" value="RNA POLYMERASE ECF-TYPE SIGMA FACTO"/>
    <property type="match status" value="1"/>
</dbReference>
<evidence type="ECO:0000256" key="1">
    <source>
        <dbReference type="ARBA" id="ARBA00010641"/>
    </source>
</evidence>
<dbReference type="Gene3D" id="1.10.1740.10">
    <property type="match status" value="1"/>
</dbReference>
<comment type="similarity">
    <text evidence="1">Belongs to the sigma-70 factor family. ECF subfamily.</text>
</comment>
<keyword evidence="3" id="KW-0731">Sigma factor</keyword>
<name>A0AA44UV23_PSEA5</name>
<dbReference type="Gene3D" id="1.10.10.10">
    <property type="entry name" value="Winged helix-like DNA-binding domain superfamily/Winged helix DNA-binding domain"/>
    <property type="match status" value="1"/>
</dbReference>
<evidence type="ECO:0000259" key="6">
    <source>
        <dbReference type="Pfam" id="PF04542"/>
    </source>
</evidence>
<evidence type="ECO:0000313" key="8">
    <source>
        <dbReference type="EMBL" id="PKB41277.1"/>
    </source>
</evidence>
<dbReference type="Proteomes" id="UP000232453">
    <property type="component" value="Unassembled WGS sequence"/>
</dbReference>
<comment type="caution">
    <text evidence="8">The sequence shown here is derived from an EMBL/GenBank/DDBJ whole genome shotgun (WGS) entry which is preliminary data.</text>
</comment>
<dbReference type="InterPro" id="IPR014284">
    <property type="entry name" value="RNA_pol_sigma-70_dom"/>
</dbReference>
<dbReference type="SUPFAM" id="SSF88946">
    <property type="entry name" value="Sigma2 domain of RNA polymerase sigma factors"/>
    <property type="match status" value="1"/>
</dbReference>
<dbReference type="Pfam" id="PF04542">
    <property type="entry name" value="Sigma70_r2"/>
    <property type="match status" value="1"/>
</dbReference>
<dbReference type="InterPro" id="IPR013325">
    <property type="entry name" value="RNA_pol_sigma_r2"/>
</dbReference>
<dbReference type="InterPro" id="IPR036388">
    <property type="entry name" value="WH-like_DNA-bd_sf"/>
</dbReference>
<evidence type="ECO:0000256" key="5">
    <source>
        <dbReference type="SAM" id="MobiDB-lite"/>
    </source>
</evidence>
<dbReference type="CDD" id="cd06171">
    <property type="entry name" value="Sigma70_r4"/>
    <property type="match status" value="1"/>
</dbReference>
<keyword evidence="2" id="KW-0805">Transcription regulation</keyword>
<evidence type="ECO:0000313" key="9">
    <source>
        <dbReference type="Proteomes" id="UP000232453"/>
    </source>
</evidence>
<dbReference type="GO" id="GO:0003677">
    <property type="term" value="F:DNA binding"/>
    <property type="evidence" value="ECO:0007669"/>
    <property type="project" value="InterPro"/>
</dbReference>
<feature type="region of interest" description="Disordered" evidence="5">
    <location>
        <begin position="1"/>
        <end position="24"/>
    </location>
</feature>
<dbReference type="InterPro" id="IPR013324">
    <property type="entry name" value="RNA_pol_sigma_r3/r4-like"/>
</dbReference>
<dbReference type="SUPFAM" id="SSF88659">
    <property type="entry name" value="Sigma3 and sigma4 domains of RNA polymerase sigma factors"/>
    <property type="match status" value="1"/>
</dbReference>
<accession>A0AA44UV23</accession>
<dbReference type="PANTHER" id="PTHR43133:SF25">
    <property type="entry name" value="RNA POLYMERASE SIGMA FACTOR RFAY-RELATED"/>
    <property type="match status" value="1"/>
</dbReference>
<evidence type="ECO:0000256" key="4">
    <source>
        <dbReference type="ARBA" id="ARBA00023163"/>
    </source>
</evidence>
<dbReference type="NCBIfam" id="TIGR02937">
    <property type="entry name" value="sigma70-ECF"/>
    <property type="match status" value="1"/>
</dbReference>
<dbReference type="RefSeq" id="WP_157818177.1">
    <property type="nucleotide sequence ID" value="NZ_JBEPFP010000009.1"/>
</dbReference>
<proteinExistence type="inferred from homology"/>